<dbReference type="PANTHER" id="PTHR12000:SF21">
    <property type="entry name" value="LEGUMAIN-RELATED"/>
    <property type="match status" value="1"/>
</dbReference>
<dbReference type="InterPro" id="IPR001096">
    <property type="entry name" value="Peptidase_C13"/>
</dbReference>
<evidence type="ECO:0000256" key="1">
    <source>
        <dbReference type="ARBA" id="ARBA00009941"/>
    </source>
</evidence>
<gene>
    <name evidence="3" type="primary">LOC113092633</name>
</gene>
<dbReference type="GO" id="GO:0005773">
    <property type="term" value="C:vacuole"/>
    <property type="evidence" value="ECO:0007669"/>
    <property type="project" value="GOC"/>
</dbReference>
<dbReference type="PANTHER" id="PTHR12000">
    <property type="entry name" value="HEMOGLOBINASE FAMILY MEMBER"/>
    <property type="match status" value="1"/>
</dbReference>
<dbReference type="GO" id="GO:0006624">
    <property type="term" value="P:vacuolar protein processing"/>
    <property type="evidence" value="ECO:0007669"/>
    <property type="project" value="TreeGrafter"/>
</dbReference>
<dbReference type="AlphaFoldDB" id="A0A6P6NZB0"/>
<accession>A0A6P6NZB0</accession>
<dbReference type="Proteomes" id="UP000515129">
    <property type="component" value="Unplaced"/>
</dbReference>
<dbReference type="FunFam" id="3.40.50.1460:FF:000020">
    <property type="entry name" value="Clan CD, family C13, asparaginyl endopeptidase-like cysteine peptidase"/>
    <property type="match status" value="1"/>
</dbReference>
<proteinExistence type="inferred from homology"/>
<dbReference type="Pfam" id="PF01650">
    <property type="entry name" value="Peptidase_C13"/>
    <property type="match status" value="1"/>
</dbReference>
<protein>
    <submittedName>
        <fullName evidence="3">Legumain-like</fullName>
    </submittedName>
</protein>
<dbReference type="KEGG" id="caua:113092633"/>
<dbReference type="PRINTS" id="PR00776">
    <property type="entry name" value="HEMOGLOBNASE"/>
</dbReference>
<dbReference type="GO" id="GO:0004197">
    <property type="term" value="F:cysteine-type endopeptidase activity"/>
    <property type="evidence" value="ECO:0007669"/>
    <property type="project" value="TreeGrafter"/>
</dbReference>
<evidence type="ECO:0000313" key="2">
    <source>
        <dbReference type="Proteomes" id="UP000515129"/>
    </source>
</evidence>
<dbReference type="GO" id="GO:0051603">
    <property type="term" value="P:proteolysis involved in protein catabolic process"/>
    <property type="evidence" value="ECO:0007669"/>
    <property type="project" value="TreeGrafter"/>
</dbReference>
<organism evidence="2 3">
    <name type="scientific">Carassius auratus</name>
    <name type="common">Goldfish</name>
    <dbReference type="NCBI Taxonomy" id="7957"/>
    <lineage>
        <taxon>Eukaryota</taxon>
        <taxon>Metazoa</taxon>
        <taxon>Chordata</taxon>
        <taxon>Craniata</taxon>
        <taxon>Vertebrata</taxon>
        <taxon>Euteleostomi</taxon>
        <taxon>Actinopterygii</taxon>
        <taxon>Neopterygii</taxon>
        <taxon>Teleostei</taxon>
        <taxon>Ostariophysi</taxon>
        <taxon>Cypriniformes</taxon>
        <taxon>Cyprinidae</taxon>
        <taxon>Cyprininae</taxon>
        <taxon>Carassius</taxon>
    </lineage>
</organism>
<dbReference type="OrthoDB" id="192611at2759"/>
<keyword evidence="2" id="KW-1185">Reference proteome</keyword>
<sequence>MSGKKWVLLVAGSKGWDNYRHQANVCCAYQLIKKHGIPDEQIVVMIYDDIANNPKNPFQGNIASVVPQMPNIYPGVPKDYSSVDVNPVNFLATLQGDDTTMKKIIRSGTNDNIFVYMSGTGGQGTFDFPEQSLGAADLIGAINNMHTAKKFSKMVICMDSDFSKSMFKDLSPLKNVYAVTSCDDNTQSYLSDRDPTRDVYLSDQFSSAWLKFIHMNDFSSATLKNQFDFITKYVQKPQCPPCNFGDMKLSECPLSEFLLN</sequence>
<reference evidence="3" key="1">
    <citation type="submission" date="2025-08" db="UniProtKB">
        <authorList>
            <consortium name="RefSeq"/>
        </authorList>
    </citation>
    <scope>IDENTIFICATION</scope>
    <source>
        <strain evidence="3">Wakin</strain>
        <tissue evidence="3">Muscle</tissue>
    </source>
</reference>
<evidence type="ECO:0000313" key="3">
    <source>
        <dbReference type="RefSeq" id="XP_026114082.1"/>
    </source>
</evidence>
<dbReference type="RefSeq" id="XP_026114082.1">
    <property type="nucleotide sequence ID" value="XM_026258297.1"/>
</dbReference>
<comment type="similarity">
    <text evidence="1">Belongs to the peptidase C13 family.</text>
</comment>
<dbReference type="GeneID" id="113092633"/>
<dbReference type="Gene3D" id="3.40.50.1460">
    <property type="match status" value="1"/>
</dbReference>
<name>A0A6P6NZB0_CARAU</name>